<dbReference type="Proteomes" id="UP000095285">
    <property type="component" value="Unassembled WGS sequence"/>
</dbReference>
<dbReference type="WBParaSite" id="EN70_5969">
    <property type="protein sequence ID" value="EN70_5969"/>
    <property type="gene ID" value="EN70_5969"/>
</dbReference>
<dbReference type="EMBL" id="JH712123">
    <property type="protein sequence ID" value="EFO24966.2"/>
    <property type="molecule type" value="Genomic_DNA"/>
</dbReference>
<reference evidence="1 2" key="1">
    <citation type="submission" date="2012-04" db="EMBL/GenBank/DDBJ databases">
        <title>The Genome Sequence of Loa loa.</title>
        <authorList>
            <consortium name="The Broad Institute Genome Sequencing Platform"/>
            <consortium name="Broad Institute Genome Sequencing Center for Infectious Disease"/>
            <person name="Nutman T.B."/>
            <person name="Fink D.L."/>
            <person name="Russ C."/>
            <person name="Young S."/>
            <person name="Zeng Q."/>
            <person name="Gargeya S."/>
            <person name="Alvarado L."/>
            <person name="Berlin A."/>
            <person name="Chapman S.B."/>
            <person name="Chen Z."/>
            <person name="Freedman E."/>
            <person name="Gellesch M."/>
            <person name="Goldberg J."/>
            <person name="Griggs A."/>
            <person name="Gujja S."/>
            <person name="Heilman E.R."/>
            <person name="Heiman D."/>
            <person name="Howarth C."/>
            <person name="Mehta T."/>
            <person name="Neiman D."/>
            <person name="Pearson M."/>
            <person name="Roberts A."/>
            <person name="Saif S."/>
            <person name="Shea T."/>
            <person name="Shenoy N."/>
            <person name="Sisk P."/>
            <person name="Stolte C."/>
            <person name="Sykes S."/>
            <person name="White J."/>
            <person name="Yandava C."/>
            <person name="Haas B."/>
            <person name="Henn M.R."/>
            <person name="Nusbaum C."/>
            <person name="Birren B."/>
        </authorList>
    </citation>
    <scope>NUCLEOTIDE SEQUENCE [LARGE SCALE GENOMIC DNA]</scope>
</reference>
<dbReference type="AlphaFoldDB" id="A0A1I7VT84"/>
<dbReference type="RefSeq" id="XP_020303298.1">
    <property type="nucleotide sequence ID" value="XM_020446345.1"/>
</dbReference>
<dbReference type="OMA" id="FQEYRIC"/>
<accession>A0A1S0U671</accession>
<name>A0A1I7VT84_LOALO</name>
<dbReference type="OrthoDB" id="5793573at2759"/>
<evidence type="ECO:0000313" key="2">
    <source>
        <dbReference type="Proteomes" id="UP000095285"/>
    </source>
</evidence>
<organism evidence="2 3">
    <name type="scientific">Loa loa</name>
    <name type="common">Eye worm</name>
    <name type="synonym">Filaria loa</name>
    <dbReference type="NCBI Taxonomy" id="7209"/>
    <lineage>
        <taxon>Eukaryota</taxon>
        <taxon>Metazoa</taxon>
        <taxon>Ecdysozoa</taxon>
        <taxon>Nematoda</taxon>
        <taxon>Chromadorea</taxon>
        <taxon>Rhabditida</taxon>
        <taxon>Spirurina</taxon>
        <taxon>Spiruromorpha</taxon>
        <taxon>Filarioidea</taxon>
        <taxon>Onchocercidae</taxon>
        <taxon>Loa</taxon>
    </lineage>
</organism>
<gene>
    <name evidence="1 3" type="ORF">LOAG_03523</name>
</gene>
<proteinExistence type="predicted"/>
<reference evidence="3" key="2">
    <citation type="submission" date="2016-11" db="UniProtKB">
        <authorList>
            <consortium name="WormBaseParasite"/>
        </authorList>
    </citation>
    <scope>IDENTIFICATION</scope>
</reference>
<keyword evidence="2" id="KW-1185">Reference proteome</keyword>
<dbReference type="CTD" id="9940910"/>
<dbReference type="KEGG" id="loa:LOAG_03523"/>
<sequence length="269" mass="31261">MNVAEKLQLSKASFELKGVIVKLENNWLTISIVSPAVEVNSFEIELENDALSEVLQLGSWVILYNAGQNVYQIARQCNEVLPTYVYKDLVLLKTNIRFQGKKQEGYGSWVWSLELGRVAAVCHERYKPKQDYVALVARKPTKYRLTVEYNWMLTKYIEERSLNVQLDAIFQKHRICNSRENRFNKEHEVHRSDSGDYCSDNTEDDDHLFYENLEENKHRNSTSNNIYAVITKVVSNPNIRVAMQRYRPKELLSICEALNLKFSISDPSS</sequence>
<dbReference type="GeneID" id="9940910"/>
<dbReference type="STRING" id="7209.A0A1I7VT84"/>
<accession>A0A1I7VT84</accession>
<evidence type="ECO:0000313" key="3">
    <source>
        <dbReference type="WBParaSite" id="EN70_5969"/>
    </source>
</evidence>
<evidence type="ECO:0000313" key="1">
    <source>
        <dbReference type="EMBL" id="EFO24966.2"/>
    </source>
</evidence>
<protein>
    <submittedName>
        <fullName evidence="3">Tudor domain-containing protein</fullName>
    </submittedName>
</protein>